<dbReference type="RefSeq" id="WP_045162022.1">
    <property type="nucleotide sequence ID" value="NZ_JYHV01000015.1"/>
</dbReference>
<gene>
    <name evidence="2" type="ORF">UF78_10005</name>
</gene>
<dbReference type="EMBL" id="JYHV01000015">
    <property type="protein sequence ID" value="KJH82448.1"/>
    <property type="molecule type" value="Genomic_DNA"/>
</dbReference>
<evidence type="ECO:0000313" key="2">
    <source>
        <dbReference type="EMBL" id="KJH82448.1"/>
    </source>
</evidence>
<accession>A0A0D9AN76</accession>
<evidence type="ECO:0000313" key="3">
    <source>
        <dbReference type="Proteomes" id="UP000032487"/>
    </source>
</evidence>
<proteinExistence type="predicted"/>
<comment type="caution">
    <text evidence="2">The sequence shown here is derived from an EMBL/GenBank/DDBJ whole genome shotgun (WGS) entry which is preliminary data.</text>
</comment>
<dbReference type="AlphaFoldDB" id="A0A0D9AN76"/>
<dbReference type="Proteomes" id="UP000032487">
    <property type="component" value="Unassembled WGS sequence"/>
</dbReference>
<dbReference type="PATRIC" id="fig|316.101.peg.1041"/>
<dbReference type="OrthoDB" id="6162547at2"/>
<name>A0A0D9AN76_STUST</name>
<evidence type="ECO:0008006" key="4">
    <source>
        <dbReference type="Google" id="ProtNLM"/>
    </source>
</evidence>
<protein>
    <recommendedName>
        <fullName evidence="4">DUF2946 domain-containing protein</fullName>
    </recommendedName>
</protein>
<sequence>MKRHLRLWFVLLISLVLPVNGMAAFELGSEPCQMGGSMSAMAAPADHLAHADSPAMNAADDSGHTHDDDGAPCPSGQQCKSGSMLLLDMARPMPASAPLKMAVYFPDAIPTPVDDNHWRPPRV</sequence>
<reference evidence="2 3" key="1">
    <citation type="submission" date="2015-02" db="EMBL/GenBank/DDBJ databases">
        <title>Draft genome sequence of Pseudomonas stutzeri NT0128 isolated from wheat (Triticum turgidum) rhizosphere.</title>
        <authorList>
            <person name="Tovi N."/>
            <person name="Frenk S."/>
            <person name="Hadar Y."/>
            <person name="Minz D."/>
        </authorList>
    </citation>
    <scope>NUCLEOTIDE SEQUENCE [LARGE SCALE GENOMIC DNA]</scope>
    <source>
        <strain evidence="2 3">NT0128</strain>
    </source>
</reference>
<feature type="region of interest" description="Disordered" evidence="1">
    <location>
        <begin position="50"/>
        <end position="77"/>
    </location>
</feature>
<organism evidence="2 3">
    <name type="scientific">Stutzerimonas stutzeri</name>
    <name type="common">Pseudomonas stutzeri</name>
    <dbReference type="NCBI Taxonomy" id="316"/>
    <lineage>
        <taxon>Bacteria</taxon>
        <taxon>Pseudomonadati</taxon>
        <taxon>Pseudomonadota</taxon>
        <taxon>Gammaproteobacteria</taxon>
        <taxon>Pseudomonadales</taxon>
        <taxon>Pseudomonadaceae</taxon>
        <taxon>Stutzerimonas</taxon>
    </lineage>
</organism>
<evidence type="ECO:0000256" key="1">
    <source>
        <dbReference type="SAM" id="MobiDB-lite"/>
    </source>
</evidence>